<dbReference type="SUPFAM" id="SSF52954">
    <property type="entry name" value="Class II aaRS ABD-related"/>
    <property type="match status" value="1"/>
</dbReference>
<dbReference type="AlphaFoldDB" id="A0A645CXB4"/>
<dbReference type="GO" id="GO:0006364">
    <property type="term" value="P:rRNA processing"/>
    <property type="evidence" value="ECO:0007669"/>
    <property type="project" value="InterPro"/>
</dbReference>
<gene>
    <name evidence="3" type="ORF">SDC9_128394</name>
</gene>
<organism evidence="3">
    <name type="scientific">bioreactor metagenome</name>
    <dbReference type="NCBI Taxonomy" id="1076179"/>
    <lineage>
        <taxon>unclassified sequences</taxon>
        <taxon>metagenomes</taxon>
        <taxon>ecological metagenomes</taxon>
    </lineage>
</organism>
<dbReference type="GO" id="GO:0019843">
    <property type="term" value="F:rRNA binding"/>
    <property type="evidence" value="ECO:0007669"/>
    <property type="project" value="InterPro"/>
</dbReference>
<accession>A0A645CXB4</accession>
<protein>
    <recommendedName>
        <fullName evidence="2">Brix domain-containing protein</fullName>
    </recommendedName>
</protein>
<feature type="domain" description="Brix" evidence="2">
    <location>
        <begin position="13"/>
        <end position="165"/>
    </location>
</feature>
<dbReference type="HAMAP" id="MF_00699">
    <property type="entry name" value="BriX"/>
    <property type="match status" value="1"/>
</dbReference>
<dbReference type="Gene3D" id="3.40.50.10480">
    <property type="entry name" value="Probable brix-domain ribosomal biogenesis protein"/>
    <property type="match status" value="1"/>
</dbReference>
<dbReference type="InterPro" id="IPR007109">
    <property type="entry name" value="Brix"/>
</dbReference>
<reference evidence="3" key="1">
    <citation type="submission" date="2019-08" db="EMBL/GenBank/DDBJ databases">
        <authorList>
            <person name="Kucharzyk K."/>
            <person name="Murdoch R.W."/>
            <person name="Higgins S."/>
            <person name="Loffler F."/>
        </authorList>
    </citation>
    <scope>NUCLEOTIDE SEQUENCE</scope>
</reference>
<name>A0A645CXB4_9ZZZZ</name>
<dbReference type="NCBIfam" id="NF002093">
    <property type="entry name" value="PRK00933.1-3"/>
    <property type="match status" value="1"/>
</dbReference>
<comment type="caution">
    <text evidence="3">The sequence shown here is derived from an EMBL/GenBank/DDBJ whole genome shotgun (WGS) entry which is preliminary data.</text>
</comment>
<evidence type="ECO:0000313" key="3">
    <source>
        <dbReference type="EMBL" id="MPM81342.1"/>
    </source>
</evidence>
<dbReference type="EMBL" id="VSSQ01030714">
    <property type="protein sequence ID" value="MPM81342.1"/>
    <property type="molecule type" value="Genomic_DNA"/>
</dbReference>
<dbReference type="SMART" id="SM00879">
    <property type="entry name" value="Brix"/>
    <property type="match status" value="1"/>
</dbReference>
<evidence type="ECO:0000256" key="1">
    <source>
        <dbReference type="ARBA" id="ARBA00022517"/>
    </source>
</evidence>
<evidence type="ECO:0000259" key="2">
    <source>
        <dbReference type="SMART" id="SM00879"/>
    </source>
</evidence>
<dbReference type="InterPro" id="IPR023548">
    <property type="entry name" value="Brix_dom_Rbsml_bgen_prot"/>
</dbReference>
<keyword evidence="1" id="KW-0690">Ribosome biogenesis</keyword>
<sequence length="168" mass="18845">MKNTPDLIKGSMLVTTSRKPSAKTRALCKLLSRFTASRCISRGKMGMQELLEFAEGESLIVIGEYHGNPGELIFHDDAGKLLFSLRFSEWYSEEIDSYWFPDIEPVLTGKGEIADALESFLHFNRVESDMVGQLPSNSLVMVAGEKEIDFMGGGKSLFKFNNKGFKKY</sequence>
<proteinExistence type="inferred from homology"/>